<dbReference type="InterPro" id="IPR009912">
    <property type="entry name" value="DUF1451"/>
</dbReference>
<protein>
    <recommendedName>
        <fullName evidence="3">Zinc ribbon-containing protein</fullName>
    </recommendedName>
</protein>
<keyword evidence="2" id="KW-1185">Reference proteome</keyword>
<accession>A0A8D5G7R4</accession>
<evidence type="ECO:0000313" key="1">
    <source>
        <dbReference type="EMBL" id="BCM24697.1"/>
    </source>
</evidence>
<dbReference type="KEGG" id="mpau:ZMTM_09560"/>
<dbReference type="Proteomes" id="UP000826722">
    <property type="component" value="Chromosome"/>
</dbReference>
<dbReference type="RefSeq" id="WP_221765201.1">
    <property type="nucleotide sequence ID" value="NZ_AP024110.1"/>
</dbReference>
<gene>
    <name evidence="1" type="ORF">ZMTM_09560</name>
</gene>
<sequence>MSKTPTSEDKIKQLATAYESVLDKALHQTVTSIHHTIDSVQDDLAALGKLTVEETTHLKHALKRDLSDAAQHLKASNQELKSWLGFDLELIKVELWQKFIEATDKTTLELIKIKSTAADAQYTTGEMIGLGTLVCDHCQTNLHFHQPSHIPPCGKCHGTKFHRQNHEV</sequence>
<dbReference type="Pfam" id="PF07295">
    <property type="entry name" value="DUF1451"/>
    <property type="match status" value="1"/>
</dbReference>
<name>A0A8D5G7R4_9PROT</name>
<dbReference type="EMBL" id="AP024110">
    <property type="protein sequence ID" value="BCM24697.1"/>
    <property type="molecule type" value="Genomic_DNA"/>
</dbReference>
<evidence type="ECO:0000313" key="2">
    <source>
        <dbReference type="Proteomes" id="UP000826722"/>
    </source>
</evidence>
<reference evidence="1" key="1">
    <citation type="journal article" date="2021" name="Arch. Microbiol.">
        <title>Methyloradius palustris gen. nov., sp. nov., a methanol-oxidizing bacterium isolated from snow.</title>
        <authorList>
            <person name="Miyadera T."/>
            <person name="Kojima H."/>
            <person name="Fukui M."/>
        </authorList>
    </citation>
    <scope>NUCLEOTIDE SEQUENCE</scope>
    <source>
        <strain evidence="1">Zm11</strain>
    </source>
</reference>
<proteinExistence type="predicted"/>
<organism evidence="1 2">
    <name type="scientific">Methyloradius palustris</name>
    <dbReference type="NCBI Taxonomy" id="2778876"/>
    <lineage>
        <taxon>Bacteria</taxon>
        <taxon>Pseudomonadati</taxon>
        <taxon>Pseudomonadota</taxon>
        <taxon>Betaproteobacteria</taxon>
        <taxon>Nitrosomonadales</taxon>
        <taxon>Methylophilaceae</taxon>
        <taxon>Methyloradius</taxon>
    </lineage>
</organism>
<dbReference type="AlphaFoldDB" id="A0A8D5G7R4"/>
<evidence type="ECO:0008006" key="3">
    <source>
        <dbReference type="Google" id="ProtNLM"/>
    </source>
</evidence>